<keyword evidence="3" id="KW-0547">Nucleotide-binding</keyword>
<dbReference type="Pfam" id="PF00069">
    <property type="entry name" value="Pkinase"/>
    <property type="match status" value="1"/>
</dbReference>
<keyword evidence="5" id="KW-0067">ATP-binding</keyword>
<dbReference type="InterPro" id="IPR011009">
    <property type="entry name" value="Kinase-like_dom_sf"/>
</dbReference>
<organism evidence="7 8">
    <name type="scientific">Gigaspora rosea</name>
    <dbReference type="NCBI Taxonomy" id="44941"/>
    <lineage>
        <taxon>Eukaryota</taxon>
        <taxon>Fungi</taxon>
        <taxon>Fungi incertae sedis</taxon>
        <taxon>Mucoromycota</taxon>
        <taxon>Glomeromycotina</taxon>
        <taxon>Glomeromycetes</taxon>
        <taxon>Diversisporales</taxon>
        <taxon>Gigasporaceae</taxon>
        <taxon>Gigaspora</taxon>
    </lineage>
</organism>
<protein>
    <submittedName>
        <fullName evidence="7">Kinase-like domain-containing protein</fullName>
    </submittedName>
</protein>
<comment type="caution">
    <text evidence="7">The sequence shown here is derived from an EMBL/GenBank/DDBJ whole genome shotgun (WGS) entry which is preliminary data.</text>
</comment>
<evidence type="ECO:0000256" key="5">
    <source>
        <dbReference type="ARBA" id="ARBA00022840"/>
    </source>
</evidence>
<evidence type="ECO:0000313" key="7">
    <source>
        <dbReference type="EMBL" id="RIB19582.1"/>
    </source>
</evidence>
<evidence type="ECO:0000259" key="6">
    <source>
        <dbReference type="PROSITE" id="PS50011"/>
    </source>
</evidence>
<dbReference type="STRING" id="44941.A0A397VC43"/>
<dbReference type="GO" id="GO:0005524">
    <property type="term" value="F:ATP binding"/>
    <property type="evidence" value="ECO:0007669"/>
    <property type="project" value="UniProtKB-KW"/>
</dbReference>
<keyword evidence="2" id="KW-0808">Transferase</keyword>
<dbReference type="GO" id="GO:0004674">
    <property type="term" value="F:protein serine/threonine kinase activity"/>
    <property type="evidence" value="ECO:0007669"/>
    <property type="project" value="UniProtKB-KW"/>
</dbReference>
<gene>
    <name evidence="7" type="ORF">C2G38_2035952</name>
</gene>
<dbReference type="Proteomes" id="UP000266673">
    <property type="component" value="Unassembled WGS sequence"/>
</dbReference>
<evidence type="ECO:0000256" key="3">
    <source>
        <dbReference type="ARBA" id="ARBA00022741"/>
    </source>
</evidence>
<accession>A0A397VC43</accession>
<dbReference type="EMBL" id="QKWP01000465">
    <property type="protein sequence ID" value="RIB19582.1"/>
    <property type="molecule type" value="Genomic_DNA"/>
</dbReference>
<dbReference type="SUPFAM" id="SSF56112">
    <property type="entry name" value="Protein kinase-like (PK-like)"/>
    <property type="match status" value="1"/>
</dbReference>
<feature type="domain" description="Protein kinase" evidence="6">
    <location>
        <begin position="148"/>
        <end position="459"/>
    </location>
</feature>
<proteinExistence type="predicted"/>
<keyword evidence="1" id="KW-0723">Serine/threonine-protein kinase</keyword>
<evidence type="ECO:0000256" key="4">
    <source>
        <dbReference type="ARBA" id="ARBA00022777"/>
    </source>
</evidence>
<dbReference type="Gene3D" id="1.10.510.10">
    <property type="entry name" value="Transferase(Phosphotransferase) domain 1"/>
    <property type="match status" value="1"/>
</dbReference>
<keyword evidence="4 7" id="KW-0418">Kinase</keyword>
<dbReference type="PROSITE" id="PS50011">
    <property type="entry name" value="PROTEIN_KINASE_DOM"/>
    <property type="match status" value="1"/>
</dbReference>
<name>A0A397VC43_9GLOM</name>
<dbReference type="AlphaFoldDB" id="A0A397VC43"/>
<evidence type="ECO:0000256" key="1">
    <source>
        <dbReference type="ARBA" id="ARBA00022527"/>
    </source>
</evidence>
<dbReference type="InterPro" id="IPR000719">
    <property type="entry name" value="Prot_kinase_dom"/>
</dbReference>
<dbReference type="OrthoDB" id="544350at2759"/>
<keyword evidence="8" id="KW-1185">Reference proteome</keyword>
<dbReference type="PANTHER" id="PTHR24351">
    <property type="entry name" value="RIBOSOMAL PROTEIN S6 KINASE"/>
    <property type="match status" value="1"/>
</dbReference>
<evidence type="ECO:0000256" key="2">
    <source>
        <dbReference type="ARBA" id="ARBA00022679"/>
    </source>
</evidence>
<evidence type="ECO:0000313" key="8">
    <source>
        <dbReference type="Proteomes" id="UP000266673"/>
    </source>
</evidence>
<sequence length="459" mass="53138">MYNEENSTNINNNLSMEWTVENQTNINLLNIYNNPAIEWSANFTQGYENPTYNRLPTEWSMKLTQDQTNISLPNVYNNSSIEWSAGFSQDQINNNLPIAIEWPTDFTNNNPFIEWNANFTQYHTNTSLPNIYNNPTIESFAGVTQHCEEQINTLQHNNAKSVKKNKHSVSLVSRHEKRNTKWKCKKCCLMKKRCYYGKNPDLCRECNQASLRILSGIKLIDDFIESTQTFSNNCRNQSKLEFIPYDQFTNIEYLAKGGFSVIYRATWVDGSISRWKPKKQYYGRNRNCGVVLKILDNSEKMDSEYLNELKNFFRYKLFLLQRISIGLHLIHKKKFIHHDLHSGNILISKYAGPTIADLGISKPINESSNKDAIYGVIPYVAPDVLKGGKFTQASDIYSFGMIIWEVITGYRPFSDREHNEHLILDILNGLRPKIPANVPQDLIKLIENVGIKIQKKEHL</sequence>
<reference evidence="7 8" key="1">
    <citation type="submission" date="2018-06" db="EMBL/GenBank/DDBJ databases">
        <title>Comparative genomics reveals the genomic features of Rhizophagus irregularis, R. cerebriforme, R. diaphanum and Gigaspora rosea, and their symbiotic lifestyle signature.</title>
        <authorList>
            <person name="Morin E."/>
            <person name="San Clemente H."/>
            <person name="Chen E.C.H."/>
            <person name="De La Providencia I."/>
            <person name="Hainaut M."/>
            <person name="Kuo A."/>
            <person name="Kohler A."/>
            <person name="Murat C."/>
            <person name="Tang N."/>
            <person name="Roy S."/>
            <person name="Loubradou J."/>
            <person name="Henrissat B."/>
            <person name="Grigoriev I.V."/>
            <person name="Corradi N."/>
            <person name="Roux C."/>
            <person name="Martin F.M."/>
        </authorList>
    </citation>
    <scope>NUCLEOTIDE SEQUENCE [LARGE SCALE GENOMIC DNA]</scope>
    <source>
        <strain evidence="7 8">DAOM 194757</strain>
    </source>
</reference>